<evidence type="ECO:0000313" key="1">
    <source>
        <dbReference type="EMBL" id="KAJ8504192.1"/>
    </source>
</evidence>
<organism evidence="1 2">
    <name type="scientific">Ensete ventricosum</name>
    <name type="common">Abyssinian banana</name>
    <name type="synonym">Musa ensete</name>
    <dbReference type="NCBI Taxonomy" id="4639"/>
    <lineage>
        <taxon>Eukaryota</taxon>
        <taxon>Viridiplantae</taxon>
        <taxon>Streptophyta</taxon>
        <taxon>Embryophyta</taxon>
        <taxon>Tracheophyta</taxon>
        <taxon>Spermatophyta</taxon>
        <taxon>Magnoliopsida</taxon>
        <taxon>Liliopsida</taxon>
        <taxon>Zingiberales</taxon>
        <taxon>Musaceae</taxon>
        <taxon>Ensete</taxon>
    </lineage>
</organism>
<evidence type="ECO:0000313" key="2">
    <source>
        <dbReference type="Proteomes" id="UP001222027"/>
    </source>
</evidence>
<dbReference type="EMBL" id="JAQQAF010000002">
    <property type="protein sequence ID" value="KAJ8504192.1"/>
    <property type="molecule type" value="Genomic_DNA"/>
</dbReference>
<name>A0AAV8Q0B2_ENSVE</name>
<dbReference type="AlphaFoldDB" id="A0AAV8Q0B2"/>
<protein>
    <submittedName>
        <fullName evidence="1">Uncharacterized protein</fullName>
    </submittedName>
</protein>
<reference evidence="1 2" key="1">
    <citation type="submission" date="2022-12" db="EMBL/GenBank/DDBJ databases">
        <title>Chromosome-scale assembly of the Ensete ventricosum genome.</title>
        <authorList>
            <person name="Dussert Y."/>
            <person name="Stocks J."/>
            <person name="Wendawek A."/>
            <person name="Woldeyes F."/>
            <person name="Nichols R.A."/>
            <person name="Borrell J.S."/>
        </authorList>
    </citation>
    <scope>NUCLEOTIDE SEQUENCE [LARGE SCALE GENOMIC DNA]</scope>
    <source>
        <strain evidence="2">cv. Maze</strain>
        <tissue evidence="1">Seeds</tissue>
    </source>
</reference>
<dbReference type="Proteomes" id="UP001222027">
    <property type="component" value="Unassembled WGS sequence"/>
</dbReference>
<accession>A0AAV8Q0B2</accession>
<gene>
    <name evidence="1" type="ORF">OPV22_005078</name>
</gene>
<sequence length="165" mass="17978">MVRTDLDDYNCIKTDKILIGSGLAQATVSSAMGTRICKQKHVQASSWIVEAMHFLSRPFQTALLQPLQAPKESKLNLKNVKGLNKGVYFVAENSSSKEQECAGERDSTTAKAIISMMKEAEQNASKNIFALPGVPWFGQKKAPGLIGFRFWPDGGNAVDGLIGFV</sequence>
<proteinExistence type="predicted"/>
<comment type="caution">
    <text evidence="1">The sequence shown here is derived from an EMBL/GenBank/DDBJ whole genome shotgun (WGS) entry which is preliminary data.</text>
</comment>
<keyword evidence="2" id="KW-1185">Reference proteome</keyword>